<name>A0ABN1F382_9ACTN</name>
<sequence>MLPGPPMPARPPVLRHRSTSLSSAGSPDADRDADGDAVGEEEGGGPDVSAPPHAVRAVQASTAQAATWTRREPGYGPAM</sequence>
<reference evidence="2 3" key="1">
    <citation type="journal article" date="2019" name="Int. J. Syst. Evol. Microbiol.">
        <title>The Global Catalogue of Microorganisms (GCM) 10K type strain sequencing project: providing services to taxonomists for standard genome sequencing and annotation.</title>
        <authorList>
            <consortium name="The Broad Institute Genomics Platform"/>
            <consortium name="The Broad Institute Genome Sequencing Center for Infectious Disease"/>
            <person name="Wu L."/>
            <person name="Ma J."/>
        </authorList>
    </citation>
    <scope>NUCLEOTIDE SEQUENCE [LARGE SCALE GENOMIC DNA]</scope>
    <source>
        <strain evidence="2 3">JCM 10667</strain>
    </source>
</reference>
<evidence type="ECO:0000256" key="1">
    <source>
        <dbReference type="SAM" id="MobiDB-lite"/>
    </source>
</evidence>
<dbReference type="EMBL" id="BAAAHD010000052">
    <property type="protein sequence ID" value="GAA0581230.1"/>
    <property type="molecule type" value="Genomic_DNA"/>
</dbReference>
<comment type="caution">
    <text evidence="2">The sequence shown here is derived from an EMBL/GenBank/DDBJ whole genome shotgun (WGS) entry which is preliminary data.</text>
</comment>
<feature type="compositionally biased region" description="Pro residues" evidence="1">
    <location>
        <begin position="1"/>
        <end position="11"/>
    </location>
</feature>
<feature type="region of interest" description="Disordered" evidence="1">
    <location>
        <begin position="1"/>
        <end position="79"/>
    </location>
</feature>
<evidence type="ECO:0000313" key="3">
    <source>
        <dbReference type="Proteomes" id="UP001501427"/>
    </source>
</evidence>
<feature type="compositionally biased region" description="Acidic residues" evidence="1">
    <location>
        <begin position="35"/>
        <end position="44"/>
    </location>
</feature>
<keyword evidence="3" id="KW-1185">Reference proteome</keyword>
<evidence type="ECO:0000313" key="2">
    <source>
        <dbReference type="EMBL" id="GAA0581230.1"/>
    </source>
</evidence>
<gene>
    <name evidence="2" type="ORF">GCM10009546_49610</name>
</gene>
<proteinExistence type="predicted"/>
<protein>
    <submittedName>
        <fullName evidence="2">Uncharacterized protein</fullName>
    </submittedName>
</protein>
<accession>A0ABN1F382</accession>
<organism evidence="2 3">
    <name type="scientific">Actinomadura livida</name>
    <dbReference type="NCBI Taxonomy" id="79909"/>
    <lineage>
        <taxon>Bacteria</taxon>
        <taxon>Bacillati</taxon>
        <taxon>Actinomycetota</taxon>
        <taxon>Actinomycetes</taxon>
        <taxon>Streptosporangiales</taxon>
        <taxon>Thermomonosporaceae</taxon>
        <taxon>Actinomadura</taxon>
    </lineage>
</organism>
<dbReference type="Proteomes" id="UP001501427">
    <property type="component" value="Unassembled WGS sequence"/>
</dbReference>